<evidence type="ECO:0000256" key="1">
    <source>
        <dbReference type="SAM" id="MobiDB-lite"/>
    </source>
</evidence>
<sequence length="112" mass="13188">MRLRRKLCPYPKRDSKNEWTSRAGSMKGNKRTRTRKKHMLYREAMFGSSQHCQRSVGQAALPMWREHFNTLLEQQAPPLPELEHVQRPRYTAVSERPPTLSKVLASIQKMKN</sequence>
<dbReference type="Proteomes" id="UP001303046">
    <property type="component" value="Unassembled WGS sequence"/>
</dbReference>
<feature type="region of interest" description="Disordered" evidence="1">
    <location>
        <begin position="1"/>
        <end position="34"/>
    </location>
</feature>
<reference evidence="2 3" key="1">
    <citation type="submission" date="2023-08" db="EMBL/GenBank/DDBJ databases">
        <title>A Necator americanus chromosomal reference genome.</title>
        <authorList>
            <person name="Ilik V."/>
            <person name="Petrzelkova K.J."/>
            <person name="Pardy F."/>
            <person name="Fuh T."/>
            <person name="Niatou-Singa F.S."/>
            <person name="Gouil Q."/>
            <person name="Baker L."/>
            <person name="Ritchie M.E."/>
            <person name="Jex A.R."/>
            <person name="Gazzola D."/>
            <person name="Li H."/>
            <person name="Toshio Fujiwara R."/>
            <person name="Zhan B."/>
            <person name="Aroian R.V."/>
            <person name="Pafco B."/>
            <person name="Schwarz E.M."/>
        </authorList>
    </citation>
    <scope>NUCLEOTIDE SEQUENCE [LARGE SCALE GENOMIC DNA]</scope>
    <source>
        <strain evidence="2 3">Aroian</strain>
        <tissue evidence="2">Whole animal</tissue>
    </source>
</reference>
<proteinExistence type="predicted"/>
<comment type="caution">
    <text evidence="2">The sequence shown here is derived from an EMBL/GenBank/DDBJ whole genome shotgun (WGS) entry which is preliminary data.</text>
</comment>
<dbReference type="EMBL" id="JAVFWL010000006">
    <property type="protein sequence ID" value="KAK6763757.1"/>
    <property type="molecule type" value="Genomic_DNA"/>
</dbReference>
<evidence type="ECO:0000313" key="3">
    <source>
        <dbReference type="Proteomes" id="UP001303046"/>
    </source>
</evidence>
<accession>A0ABR1EM47</accession>
<gene>
    <name evidence="2" type="primary">Necator_chrX.g24352</name>
    <name evidence="2" type="ORF">RB195_024187</name>
</gene>
<organism evidence="2 3">
    <name type="scientific">Necator americanus</name>
    <name type="common">Human hookworm</name>
    <dbReference type="NCBI Taxonomy" id="51031"/>
    <lineage>
        <taxon>Eukaryota</taxon>
        <taxon>Metazoa</taxon>
        <taxon>Ecdysozoa</taxon>
        <taxon>Nematoda</taxon>
        <taxon>Chromadorea</taxon>
        <taxon>Rhabditida</taxon>
        <taxon>Rhabditina</taxon>
        <taxon>Rhabditomorpha</taxon>
        <taxon>Strongyloidea</taxon>
        <taxon>Ancylostomatidae</taxon>
        <taxon>Bunostominae</taxon>
        <taxon>Necator</taxon>
    </lineage>
</organism>
<protein>
    <submittedName>
        <fullName evidence="2">Uncharacterized protein</fullName>
    </submittedName>
</protein>
<evidence type="ECO:0000313" key="2">
    <source>
        <dbReference type="EMBL" id="KAK6763757.1"/>
    </source>
</evidence>
<keyword evidence="3" id="KW-1185">Reference proteome</keyword>
<name>A0ABR1EM47_NECAM</name>